<feature type="transmembrane region" description="Helical" evidence="7">
    <location>
        <begin position="181"/>
        <end position="209"/>
    </location>
</feature>
<proteinExistence type="inferred from homology"/>
<feature type="transmembrane region" description="Helical" evidence="7">
    <location>
        <begin position="256"/>
        <end position="277"/>
    </location>
</feature>
<keyword evidence="5 7" id="KW-0472">Membrane</keyword>
<comment type="similarity">
    <text evidence="2 6">Belongs to the ABC-3 integral membrane protein family.</text>
</comment>
<evidence type="ECO:0000256" key="3">
    <source>
        <dbReference type="ARBA" id="ARBA00022692"/>
    </source>
</evidence>
<protein>
    <submittedName>
        <fullName evidence="8">Manganese/iron transport system permease protein</fullName>
    </submittedName>
</protein>
<evidence type="ECO:0000313" key="8">
    <source>
        <dbReference type="EMBL" id="RKR91737.1"/>
    </source>
</evidence>
<evidence type="ECO:0000256" key="6">
    <source>
        <dbReference type="RuleBase" id="RU003943"/>
    </source>
</evidence>
<organism evidence="8 9">
    <name type="scientific">Micromonospora pisi</name>
    <dbReference type="NCBI Taxonomy" id="589240"/>
    <lineage>
        <taxon>Bacteria</taxon>
        <taxon>Bacillati</taxon>
        <taxon>Actinomycetota</taxon>
        <taxon>Actinomycetes</taxon>
        <taxon>Micromonosporales</taxon>
        <taxon>Micromonosporaceae</taxon>
        <taxon>Micromonospora</taxon>
    </lineage>
</organism>
<sequence>MRALLIDPFAPPFMARALAELALLALMCGPVSVLVFVRRLSFVADALTHTVFPGVVVGYLAGGVEGIFGGALVAGLVTAVALSLLTRHGRLSEDAAIAVMLTAMFSIGVILVSRRSSYTADLTSFLFGRVLTVSEPQLLQTGLLAIVVLGVLAVSARIFVFRAFDPVGATAAGYRIGWLDAWLNVVVALVVVAAVRAVGTVLVVALLLVPAATARLLTDRLSVMAVIGTGVTLVAGYLGLLASWTASVDFGLRLTSASAVVLALVAAYLLALPVGALRAGRARRRAALPGTTAAEGSLR</sequence>
<keyword evidence="9" id="KW-1185">Reference proteome</keyword>
<name>A0A495JRY3_9ACTN</name>
<dbReference type="Pfam" id="PF00950">
    <property type="entry name" value="ABC-3"/>
    <property type="match status" value="1"/>
</dbReference>
<dbReference type="AlphaFoldDB" id="A0A495JRY3"/>
<evidence type="ECO:0000256" key="5">
    <source>
        <dbReference type="ARBA" id="ARBA00023136"/>
    </source>
</evidence>
<dbReference type="GO" id="GO:0010043">
    <property type="term" value="P:response to zinc ion"/>
    <property type="evidence" value="ECO:0007669"/>
    <property type="project" value="TreeGrafter"/>
</dbReference>
<feature type="transmembrane region" description="Helical" evidence="7">
    <location>
        <begin position="95"/>
        <end position="112"/>
    </location>
</feature>
<evidence type="ECO:0000256" key="4">
    <source>
        <dbReference type="ARBA" id="ARBA00022989"/>
    </source>
</evidence>
<dbReference type="GO" id="GO:0055085">
    <property type="term" value="P:transmembrane transport"/>
    <property type="evidence" value="ECO:0007669"/>
    <property type="project" value="InterPro"/>
</dbReference>
<reference evidence="8 9" key="1">
    <citation type="submission" date="2018-10" db="EMBL/GenBank/DDBJ databases">
        <title>Sequencing the genomes of 1000 actinobacteria strains.</title>
        <authorList>
            <person name="Klenk H.-P."/>
        </authorList>
    </citation>
    <scope>NUCLEOTIDE SEQUENCE [LARGE SCALE GENOMIC DNA]</scope>
    <source>
        <strain evidence="8 9">DSM 45175</strain>
    </source>
</reference>
<evidence type="ECO:0000256" key="7">
    <source>
        <dbReference type="SAM" id="Phobius"/>
    </source>
</evidence>
<dbReference type="Gene3D" id="1.10.3470.10">
    <property type="entry name" value="ABC transporter involved in vitamin B12 uptake, BtuC"/>
    <property type="match status" value="1"/>
</dbReference>
<comment type="subcellular location">
    <subcellularLocation>
        <location evidence="6">Cell membrane</location>
        <topology evidence="6">Multi-pass membrane protein</topology>
    </subcellularLocation>
    <subcellularLocation>
        <location evidence="1">Membrane</location>
        <topology evidence="1">Multi-pass membrane protein</topology>
    </subcellularLocation>
</comment>
<dbReference type="PANTHER" id="PTHR30477:SF13">
    <property type="entry name" value="IRON TRANSPORT SYSTEM MEMBRANE PROTEIN HI_0360-RELATED"/>
    <property type="match status" value="1"/>
</dbReference>
<feature type="transmembrane region" description="Helical" evidence="7">
    <location>
        <begin position="141"/>
        <end position="161"/>
    </location>
</feature>
<dbReference type="PANTHER" id="PTHR30477">
    <property type="entry name" value="ABC-TRANSPORTER METAL-BINDING PROTEIN"/>
    <property type="match status" value="1"/>
</dbReference>
<feature type="transmembrane region" description="Helical" evidence="7">
    <location>
        <begin position="221"/>
        <end position="244"/>
    </location>
</feature>
<evidence type="ECO:0000256" key="1">
    <source>
        <dbReference type="ARBA" id="ARBA00004141"/>
    </source>
</evidence>
<feature type="transmembrane region" description="Helical" evidence="7">
    <location>
        <begin position="67"/>
        <end position="86"/>
    </location>
</feature>
<evidence type="ECO:0000313" key="9">
    <source>
        <dbReference type="Proteomes" id="UP000277671"/>
    </source>
</evidence>
<dbReference type="GO" id="GO:0043190">
    <property type="term" value="C:ATP-binding cassette (ABC) transporter complex"/>
    <property type="evidence" value="ECO:0007669"/>
    <property type="project" value="InterPro"/>
</dbReference>
<feature type="transmembrane region" description="Helical" evidence="7">
    <location>
        <begin position="13"/>
        <end position="35"/>
    </location>
</feature>
<comment type="caution">
    <text evidence="8">The sequence shown here is derived from an EMBL/GenBank/DDBJ whole genome shotgun (WGS) entry which is preliminary data.</text>
</comment>
<dbReference type="RefSeq" id="WP_246017327.1">
    <property type="nucleotide sequence ID" value="NZ_RBKT01000001.1"/>
</dbReference>
<dbReference type="Proteomes" id="UP000277671">
    <property type="component" value="Unassembled WGS sequence"/>
</dbReference>
<dbReference type="InterPro" id="IPR001626">
    <property type="entry name" value="ABC_TroCD"/>
</dbReference>
<gene>
    <name evidence="8" type="ORF">BDK92_6140</name>
</gene>
<keyword evidence="4 7" id="KW-1133">Transmembrane helix</keyword>
<keyword evidence="3 6" id="KW-0812">Transmembrane</keyword>
<accession>A0A495JRY3</accession>
<dbReference type="EMBL" id="RBKT01000001">
    <property type="protein sequence ID" value="RKR91737.1"/>
    <property type="molecule type" value="Genomic_DNA"/>
</dbReference>
<evidence type="ECO:0000256" key="2">
    <source>
        <dbReference type="ARBA" id="ARBA00008034"/>
    </source>
</evidence>
<dbReference type="SUPFAM" id="SSF81345">
    <property type="entry name" value="ABC transporter involved in vitamin B12 uptake, BtuC"/>
    <property type="match status" value="1"/>
</dbReference>
<dbReference type="InterPro" id="IPR037294">
    <property type="entry name" value="ABC_BtuC-like"/>
</dbReference>
<keyword evidence="6" id="KW-0813">Transport</keyword>